<accession>A0A0G4G157</accession>
<protein>
    <submittedName>
        <fullName evidence="3">Uncharacterized protein</fullName>
    </submittedName>
</protein>
<evidence type="ECO:0000256" key="1">
    <source>
        <dbReference type="SAM" id="MobiDB-lite"/>
    </source>
</evidence>
<organism evidence="3">
    <name type="scientific">Chromera velia CCMP2878</name>
    <dbReference type="NCBI Taxonomy" id="1169474"/>
    <lineage>
        <taxon>Eukaryota</taxon>
        <taxon>Sar</taxon>
        <taxon>Alveolata</taxon>
        <taxon>Colpodellida</taxon>
        <taxon>Chromeraceae</taxon>
        <taxon>Chromera</taxon>
    </lineage>
</organism>
<evidence type="ECO:0000256" key="2">
    <source>
        <dbReference type="SAM" id="SignalP"/>
    </source>
</evidence>
<feature type="region of interest" description="Disordered" evidence="1">
    <location>
        <begin position="187"/>
        <end position="216"/>
    </location>
</feature>
<dbReference type="AlphaFoldDB" id="A0A0G4G157"/>
<evidence type="ECO:0000313" key="3">
    <source>
        <dbReference type="EMBL" id="CEM21217.1"/>
    </source>
</evidence>
<keyword evidence="2" id="KW-0732">Signal</keyword>
<gene>
    <name evidence="3" type="ORF">Cvel_533</name>
</gene>
<sequence length="399" mass="43756">MTLLLLLKTFFQLQFTFEEDCVWAVFGLIAKQHFGEVLYVHDEGALRGMLRALIQYAICSNNNNGTCQIGTAAQLWTMGECRWSVTRNGMCSSRGRWQRKGDDTLRNCVGSEGKVIEAYTVTTSGARHFGTAVVSVPGLCQSTVKILTCPLSPPPSHLSQQEQLSETPTLGFVSVELTGMGTRTVSELEGEGQPESPHRGGTEVISGDGRLSKQGAGNWDGRGIALVLTIDATIFDLEPVPGETSSRVFCRVRYPTHERGTGFKSHDATGESMWSRHAVGPQDFLILDTLKIPFESSKTHVLLEAVKVVDGWRPPKEDKRKRKKETTKSGENRCGGVHGILLSFLVFEALRFRFLPSFSCKPPHESNAALGPVGDDLLPTRLPCSMFLSGYIPNFSAGF</sequence>
<feature type="chain" id="PRO_5005190045" evidence="2">
    <location>
        <begin position="19"/>
        <end position="399"/>
    </location>
</feature>
<proteinExistence type="predicted"/>
<dbReference type="EMBL" id="CDMZ01000773">
    <property type="protein sequence ID" value="CEM21217.1"/>
    <property type="molecule type" value="Genomic_DNA"/>
</dbReference>
<dbReference type="VEuPathDB" id="CryptoDB:Cvel_533"/>
<feature type="signal peptide" evidence="2">
    <location>
        <begin position="1"/>
        <end position="18"/>
    </location>
</feature>
<name>A0A0G4G157_9ALVE</name>
<reference evidence="3" key="1">
    <citation type="submission" date="2014-11" db="EMBL/GenBank/DDBJ databases">
        <authorList>
            <person name="Otto D Thomas"/>
            <person name="Naeem Raeece"/>
        </authorList>
    </citation>
    <scope>NUCLEOTIDE SEQUENCE</scope>
</reference>